<reference evidence="2 3" key="1">
    <citation type="submission" date="2019-02" db="EMBL/GenBank/DDBJ databases">
        <title>Deep-cultivation of Planctomycetes and their phenomic and genomic characterization uncovers novel biology.</title>
        <authorList>
            <person name="Wiegand S."/>
            <person name="Jogler M."/>
            <person name="Boedeker C."/>
            <person name="Pinto D."/>
            <person name="Vollmers J."/>
            <person name="Rivas-Marin E."/>
            <person name="Kohn T."/>
            <person name="Peeters S.H."/>
            <person name="Heuer A."/>
            <person name="Rast P."/>
            <person name="Oberbeckmann S."/>
            <person name="Bunk B."/>
            <person name="Jeske O."/>
            <person name="Meyerdierks A."/>
            <person name="Storesund J.E."/>
            <person name="Kallscheuer N."/>
            <person name="Luecker S."/>
            <person name="Lage O.M."/>
            <person name="Pohl T."/>
            <person name="Merkel B.J."/>
            <person name="Hornburger P."/>
            <person name="Mueller R.-W."/>
            <person name="Bruemmer F."/>
            <person name="Labrenz M."/>
            <person name="Spormann A.M."/>
            <person name="Op den Camp H."/>
            <person name="Overmann J."/>
            <person name="Amann R."/>
            <person name="Jetten M.S.M."/>
            <person name="Mascher T."/>
            <person name="Medema M.H."/>
            <person name="Devos D.P."/>
            <person name="Kaster A.-K."/>
            <person name="Ovreas L."/>
            <person name="Rohde M."/>
            <person name="Galperin M.Y."/>
            <person name="Jogler C."/>
        </authorList>
    </citation>
    <scope>NUCLEOTIDE SEQUENCE [LARGE SCALE GENOMIC DNA]</scope>
    <source>
        <strain evidence="2 3">V6</strain>
    </source>
</reference>
<protein>
    <submittedName>
        <fullName evidence="2">Uncharacterized protein</fullName>
    </submittedName>
</protein>
<accession>A0A517WCW5</accession>
<dbReference type="AlphaFoldDB" id="A0A517WCW5"/>
<dbReference type="RefSeq" id="WP_145040642.1">
    <property type="nucleotide sequence ID" value="NZ_CP036347.1"/>
</dbReference>
<name>A0A517WCW5_9PLAN</name>
<gene>
    <name evidence="2" type="ORF">V6x_28130</name>
</gene>
<feature type="compositionally biased region" description="Basic and acidic residues" evidence="1">
    <location>
        <begin position="283"/>
        <end position="314"/>
    </location>
</feature>
<feature type="region of interest" description="Disordered" evidence="1">
    <location>
        <begin position="115"/>
        <end position="134"/>
    </location>
</feature>
<dbReference type="EMBL" id="CP036347">
    <property type="protein sequence ID" value="QDU03101.1"/>
    <property type="molecule type" value="Genomic_DNA"/>
</dbReference>
<feature type="region of interest" description="Disordered" evidence="1">
    <location>
        <begin position="259"/>
        <end position="314"/>
    </location>
</feature>
<dbReference type="InterPro" id="IPR036388">
    <property type="entry name" value="WH-like_DNA-bd_sf"/>
</dbReference>
<feature type="compositionally biased region" description="Basic and acidic residues" evidence="1">
    <location>
        <begin position="150"/>
        <end position="178"/>
    </location>
</feature>
<proteinExistence type="predicted"/>
<feature type="region of interest" description="Disordered" evidence="1">
    <location>
        <begin position="146"/>
        <end position="198"/>
    </location>
</feature>
<dbReference type="Proteomes" id="UP000320722">
    <property type="component" value="Chromosome"/>
</dbReference>
<evidence type="ECO:0000256" key="1">
    <source>
        <dbReference type="SAM" id="MobiDB-lite"/>
    </source>
</evidence>
<sequence length="390" mass="44080">MTEKQQRRLNFSHGNKLYILREIATFLPHPRMTRVLRAIQERHWQYARDADEVSLSHKQIAKVDGMSVPTVRRAIADLIDHQLLIKTETVSCYGRQANSYKIVWSNLDAIVNDGEPLADPAPVPDDSEAVDSETPAPVLEYESTQVVKTASDHHDQSPDHHDHPPDHSDHPPPDHHDQASINPKLINPPPPSGTNNPTWREVEEILISEFGLGRPGKAVAAARENGCATVDVLRLIEYARSKPGAYGAGAIYNRISEAWPGRDPAQGWPEESKRYRQRQSRTRRNDRQAQLARETRERDERKRQDQAERQRLESEFGPVLDAMTRDQLRAYVAEHCLPTIAQAIAGDPDAHREPGLWRTEILKSLKARQTDCLDHLDSANADGPAFADQR</sequence>
<evidence type="ECO:0000313" key="3">
    <source>
        <dbReference type="Proteomes" id="UP000320722"/>
    </source>
</evidence>
<evidence type="ECO:0000313" key="2">
    <source>
        <dbReference type="EMBL" id="QDU03101.1"/>
    </source>
</evidence>
<dbReference type="Gene3D" id="1.10.10.10">
    <property type="entry name" value="Winged helix-like DNA-binding domain superfamily/Winged helix DNA-binding domain"/>
    <property type="match status" value="1"/>
</dbReference>
<organism evidence="2 3">
    <name type="scientific">Gimesia chilikensis</name>
    <dbReference type="NCBI Taxonomy" id="2605989"/>
    <lineage>
        <taxon>Bacteria</taxon>
        <taxon>Pseudomonadati</taxon>
        <taxon>Planctomycetota</taxon>
        <taxon>Planctomycetia</taxon>
        <taxon>Planctomycetales</taxon>
        <taxon>Planctomycetaceae</taxon>
        <taxon>Gimesia</taxon>
    </lineage>
</organism>